<comment type="caution">
    <text evidence="3">The sequence shown here is derived from an EMBL/GenBank/DDBJ whole genome shotgun (WGS) entry which is preliminary data.</text>
</comment>
<dbReference type="Pfam" id="PF00652">
    <property type="entry name" value="Ricin_B_lectin"/>
    <property type="match status" value="1"/>
</dbReference>
<gene>
    <name evidence="3" type="ORF">DX914_13595</name>
</gene>
<accession>A0A371K025</accession>
<sequence>MRTIRYAVLSLCLLLSSNAHALVAGGMVAIDRQWPATELGYLDLSFPTTITDEPGKDGYTYWAHQFWFKGGDGGYVGLQQRDGHNKALNFSIWKATGWTAEPGTQCAYFDHEGSGVQCWVDYAWRQRVTYDIRIVAEAPGRWAAYIDDTAAGTQRKVATIQVPAAWGGLTNRTNTFLEDYAQGSQERASCAAVPASSAVLHAPRAEQGSVSPTSSTATTYGICATIARAACTAEQDCIAAANVYGTLGSPQRLLNEQSSYCLDTLSGGARAGLWDCSANANQQIERDDGFRLLMRSRSKCLQADTDGRVQLADCGNGARQRWMPIPGSNELYNVGARKCLDPMSGAVRGAWLQTHACLANGYQRWRLKP</sequence>
<dbReference type="Gene3D" id="2.80.10.50">
    <property type="match status" value="1"/>
</dbReference>
<feature type="signal peptide" evidence="1">
    <location>
        <begin position="1"/>
        <end position="21"/>
    </location>
</feature>
<dbReference type="InterPro" id="IPR035992">
    <property type="entry name" value="Ricin_B-like_lectins"/>
</dbReference>
<evidence type="ECO:0000313" key="4">
    <source>
        <dbReference type="Proteomes" id="UP000264492"/>
    </source>
</evidence>
<dbReference type="CDD" id="cd00161">
    <property type="entry name" value="beta-trefoil_Ricin-like"/>
    <property type="match status" value="1"/>
</dbReference>
<dbReference type="SMART" id="SM00458">
    <property type="entry name" value="RICIN"/>
    <property type="match status" value="1"/>
</dbReference>
<evidence type="ECO:0000259" key="2">
    <source>
        <dbReference type="SMART" id="SM00458"/>
    </source>
</evidence>
<reference evidence="3 4" key="1">
    <citation type="submission" date="2018-08" db="EMBL/GenBank/DDBJ databases">
        <title>Lysobacter sp. zong2l5, whole genome shotgun sequence.</title>
        <authorList>
            <person name="Zhang X."/>
            <person name="Feng G."/>
            <person name="Zhu H."/>
        </authorList>
    </citation>
    <scope>NUCLEOTIDE SEQUENCE [LARGE SCALE GENOMIC DNA]</scope>
    <source>
        <strain evidence="4">zong2l5</strain>
    </source>
</reference>
<evidence type="ECO:0000313" key="3">
    <source>
        <dbReference type="EMBL" id="RDZ27275.1"/>
    </source>
</evidence>
<dbReference type="AlphaFoldDB" id="A0A371K025"/>
<keyword evidence="1" id="KW-0732">Signal</keyword>
<keyword evidence="4" id="KW-1185">Reference proteome</keyword>
<proteinExistence type="predicted"/>
<feature type="chain" id="PRO_5016959936" evidence="1">
    <location>
        <begin position="22"/>
        <end position="369"/>
    </location>
</feature>
<protein>
    <submittedName>
        <fullName evidence="3">DUF3472 domain-containing protein</fullName>
    </submittedName>
</protein>
<dbReference type="RefSeq" id="WP_115859651.1">
    <property type="nucleotide sequence ID" value="NZ_QTSU01000002.1"/>
</dbReference>
<evidence type="ECO:0000256" key="1">
    <source>
        <dbReference type="SAM" id="SignalP"/>
    </source>
</evidence>
<dbReference type="EMBL" id="QTSU01000002">
    <property type="protein sequence ID" value="RDZ27275.1"/>
    <property type="molecule type" value="Genomic_DNA"/>
</dbReference>
<organism evidence="3 4">
    <name type="scientific">Lysobacter silvisoli</name>
    <dbReference type="NCBI Taxonomy" id="2293254"/>
    <lineage>
        <taxon>Bacteria</taxon>
        <taxon>Pseudomonadati</taxon>
        <taxon>Pseudomonadota</taxon>
        <taxon>Gammaproteobacteria</taxon>
        <taxon>Lysobacterales</taxon>
        <taxon>Lysobacteraceae</taxon>
        <taxon>Lysobacter</taxon>
    </lineage>
</organism>
<name>A0A371K025_9GAMM</name>
<dbReference type="PROSITE" id="PS50231">
    <property type="entry name" value="RICIN_B_LECTIN"/>
    <property type="match status" value="1"/>
</dbReference>
<dbReference type="Pfam" id="PF11958">
    <property type="entry name" value="DUF3472"/>
    <property type="match status" value="1"/>
</dbReference>
<feature type="domain" description="Ricin B lectin" evidence="2">
    <location>
        <begin position="248"/>
        <end position="368"/>
    </location>
</feature>
<dbReference type="OrthoDB" id="6017904at2"/>
<dbReference type="InterPro" id="IPR021862">
    <property type="entry name" value="DUF3472"/>
</dbReference>
<dbReference type="SUPFAM" id="SSF50370">
    <property type="entry name" value="Ricin B-like lectins"/>
    <property type="match status" value="1"/>
</dbReference>
<dbReference type="InterPro" id="IPR000772">
    <property type="entry name" value="Ricin_B_lectin"/>
</dbReference>
<dbReference type="Proteomes" id="UP000264492">
    <property type="component" value="Unassembled WGS sequence"/>
</dbReference>